<dbReference type="PANTHER" id="PTHR42988:SF2">
    <property type="entry name" value="CYCLIC NUCLEOTIDE PHOSPHODIESTERASE CBUA0032-RELATED"/>
    <property type="match status" value="1"/>
</dbReference>
<dbReference type="Gene3D" id="3.60.21.10">
    <property type="match status" value="1"/>
</dbReference>
<dbReference type="InterPro" id="IPR029052">
    <property type="entry name" value="Metallo-depent_PP-like"/>
</dbReference>
<dbReference type="PANTHER" id="PTHR42988">
    <property type="entry name" value="PHOSPHOHYDROLASE"/>
    <property type="match status" value="1"/>
</dbReference>
<evidence type="ECO:0000259" key="5">
    <source>
        <dbReference type="Pfam" id="PF00149"/>
    </source>
</evidence>
<dbReference type="InterPro" id="IPR050884">
    <property type="entry name" value="CNP_phosphodiesterase-III"/>
</dbReference>
<dbReference type="InterPro" id="IPR004843">
    <property type="entry name" value="Calcineurin-like_PHP"/>
</dbReference>
<dbReference type="GO" id="GO:0046872">
    <property type="term" value="F:metal ion binding"/>
    <property type="evidence" value="ECO:0007669"/>
    <property type="project" value="UniProtKB-KW"/>
</dbReference>
<organism evidence="6">
    <name type="scientific">hydrothermal vent metagenome</name>
    <dbReference type="NCBI Taxonomy" id="652676"/>
    <lineage>
        <taxon>unclassified sequences</taxon>
        <taxon>metagenomes</taxon>
        <taxon>ecological metagenomes</taxon>
    </lineage>
</organism>
<evidence type="ECO:0000256" key="3">
    <source>
        <dbReference type="ARBA" id="ARBA00023004"/>
    </source>
</evidence>
<dbReference type="Pfam" id="PF00149">
    <property type="entry name" value="Metallophos"/>
    <property type="match status" value="1"/>
</dbReference>
<dbReference type="GO" id="GO:0004114">
    <property type="term" value="F:3',5'-cyclic-nucleotide phosphodiesterase activity"/>
    <property type="evidence" value="ECO:0007669"/>
    <property type="project" value="UniProtKB-EC"/>
</dbReference>
<dbReference type="SUPFAM" id="SSF56300">
    <property type="entry name" value="Metallo-dependent phosphatases"/>
    <property type="match status" value="1"/>
</dbReference>
<dbReference type="AlphaFoldDB" id="A0A1W1DNW8"/>
<evidence type="ECO:0000313" key="6">
    <source>
        <dbReference type="EMBL" id="SFV83242.1"/>
    </source>
</evidence>
<keyword evidence="3" id="KW-0408">Iron</keyword>
<dbReference type="EMBL" id="FPHT01000340">
    <property type="protein sequence ID" value="SFV83242.1"/>
    <property type="molecule type" value="Genomic_DNA"/>
</dbReference>
<accession>A0A1W1DNW8</accession>
<dbReference type="EC" id="3.1.4.17" evidence="6"/>
<keyword evidence="1" id="KW-0479">Metal-binding</keyword>
<comment type="similarity">
    <text evidence="4">Belongs to the cyclic nucleotide phosphodiesterase class-III family.</text>
</comment>
<proteinExistence type="inferred from homology"/>
<evidence type="ECO:0000256" key="2">
    <source>
        <dbReference type="ARBA" id="ARBA00022801"/>
    </source>
</evidence>
<sequence>MNQSHDLIQISDCHIDDQAESMGVNTHTNLVSVVKAVTKHNCDTLLITGDLTHNGTLNSYQVLQRMLMPIESKIVVMSGNHDQIENLNQVFSEQLISKFSLGNWEIITIDSTQPSKTSGYVTKQALDQLDQDLQNSVAKYNIVALHHPIVSMQSDWDDSLSLENADELFNVMNKYPKIKAVLWGHAHQASEFNNGDVVLISCPSTALQFDNETRIGFNHYRLHDDGKLEYNTQWI</sequence>
<feature type="domain" description="Calcineurin-like phosphoesterase" evidence="5">
    <location>
        <begin position="8"/>
        <end position="188"/>
    </location>
</feature>
<evidence type="ECO:0000256" key="1">
    <source>
        <dbReference type="ARBA" id="ARBA00022723"/>
    </source>
</evidence>
<name>A0A1W1DNW8_9ZZZZ</name>
<keyword evidence="2 6" id="KW-0378">Hydrolase</keyword>
<evidence type="ECO:0000256" key="4">
    <source>
        <dbReference type="ARBA" id="ARBA00025742"/>
    </source>
</evidence>
<protein>
    <submittedName>
        <fullName evidence="6">3',5'-cyclic-nucleotide phosphodiesterase</fullName>
        <ecNumber evidence="6">3.1.4.17</ecNumber>
    </submittedName>
</protein>
<reference evidence="6" key="1">
    <citation type="submission" date="2016-10" db="EMBL/GenBank/DDBJ databases">
        <authorList>
            <person name="de Groot N.N."/>
        </authorList>
    </citation>
    <scope>NUCLEOTIDE SEQUENCE</scope>
</reference>
<gene>
    <name evidence="6" type="ORF">MNB_SUP05-12-219</name>
</gene>